<geneLocation type="mitochondrion" evidence="2"/>
<gene>
    <name evidence="2" type="ORF">ABT39_MTgene5645</name>
</gene>
<keyword evidence="2" id="KW-0496">Mitochondrion</keyword>
<comment type="caution">
    <text evidence="2">The sequence shown here is derived from an EMBL/GenBank/DDBJ whole genome shotgun (WGS) entry which is preliminary data.</text>
</comment>
<feature type="compositionally biased region" description="Polar residues" evidence="1">
    <location>
        <begin position="67"/>
        <end position="76"/>
    </location>
</feature>
<reference evidence="2" key="1">
    <citation type="journal article" date="2015" name="Genome Biol. Evol.">
        <title>Organellar Genomes of White Spruce (Picea glauca): Assembly and Annotation.</title>
        <authorList>
            <person name="Jackman S.D."/>
            <person name="Warren R.L."/>
            <person name="Gibb E.A."/>
            <person name="Vandervalk B.P."/>
            <person name="Mohamadi H."/>
            <person name="Chu J."/>
            <person name="Raymond A."/>
            <person name="Pleasance S."/>
            <person name="Coope R."/>
            <person name="Wildung M.R."/>
            <person name="Ritland C.E."/>
            <person name="Bousquet J."/>
            <person name="Jones S.J."/>
            <person name="Bohlmann J."/>
            <person name="Birol I."/>
        </authorList>
    </citation>
    <scope>NUCLEOTIDE SEQUENCE [LARGE SCALE GENOMIC DNA]</scope>
    <source>
        <tissue evidence="2">Flushing bud</tissue>
    </source>
</reference>
<accession>A0A101LY21</accession>
<feature type="compositionally biased region" description="Low complexity" evidence="1">
    <location>
        <begin position="41"/>
        <end position="63"/>
    </location>
</feature>
<feature type="region of interest" description="Disordered" evidence="1">
    <location>
        <begin position="1"/>
        <end position="76"/>
    </location>
</feature>
<evidence type="ECO:0000313" key="2">
    <source>
        <dbReference type="EMBL" id="KUM47459.1"/>
    </source>
</evidence>
<evidence type="ECO:0000256" key="1">
    <source>
        <dbReference type="SAM" id="MobiDB-lite"/>
    </source>
</evidence>
<dbReference type="EMBL" id="LKAM01000007">
    <property type="protein sequence ID" value="KUM47459.1"/>
    <property type="molecule type" value="Genomic_DNA"/>
</dbReference>
<name>A0A101LY21_PICGL</name>
<proteinExistence type="predicted"/>
<protein>
    <submittedName>
        <fullName evidence="2">Uncharacterized protein</fullName>
    </submittedName>
</protein>
<dbReference type="AlphaFoldDB" id="A0A101LY21"/>
<feature type="compositionally biased region" description="Polar residues" evidence="1">
    <location>
        <begin position="1"/>
        <end position="13"/>
    </location>
</feature>
<organism evidence="2">
    <name type="scientific">Picea glauca</name>
    <name type="common">White spruce</name>
    <name type="synonym">Pinus glauca</name>
    <dbReference type="NCBI Taxonomy" id="3330"/>
    <lineage>
        <taxon>Eukaryota</taxon>
        <taxon>Viridiplantae</taxon>
        <taxon>Streptophyta</taxon>
        <taxon>Embryophyta</taxon>
        <taxon>Tracheophyta</taxon>
        <taxon>Spermatophyta</taxon>
        <taxon>Pinopsida</taxon>
        <taxon>Pinidae</taxon>
        <taxon>Conifers I</taxon>
        <taxon>Pinales</taxon>
        <taxon>Pinaceae</taxon>
        <taxon>Picea</taxon>
    </lineage>
</organism>
<sequence length="76" mass="7364">MDGSYTTRATTDVVSGAAGETVALTRSSAYPMDMELGKGTGSSTGTTTTGSAAGSGAQTASYAVPHATSTSDAEPP</sequence>